<reference evidence="5 6" key="1">
    <citation type="journal article" date="2016" name="Int. J. Syst. Evol. Microbiol.">
        <title>Pyruvatibacter mobilis gen. nov., sp. nov., a marine bacterium from the culture broth of Picochlorum sp. 122.</title>
        <authorList>
            <person name="Wang G."/>
            <person name="Tang M."/>
            <person name="Wu H."/>
            <person name="Dai S."/>
            <person name="Li T."/>
            <person name="Chen C."/>
            <person name="He H."/>
            <person name="Fan J."/>
            <person name="Xiang W."/>
            <person name="Li X."/>
        </authorList>
    </citation>
    <scope>NUCLEOTIDE SEQUENCE [LARGE SCALE GENOMIC DNA]</scope>
    <source>
        <strain evidence="5 6">GYP-11</strain>
    </source>
</reference>
<dbReference type="RefSeq" id="WP_160586639.1">
    <property type="nucleotide sequence ID" value="NZ_BMHN01000001.1"/>
</dbReference>
<dbReference type="GeneID" id="300653533"/>
<keyword evidence="3" id="KW-0677">Repeat</keyword>
<gene>
    <name evidence="5" type="ORF">GTQ45_02250</name>
</gene>
<dbReference type="Proteomes" id="UP000470384">
    <property type="component" value="Unassembled WGS sequence"/>
</dbReference>
<evidence type="ECO:0000313" key="6">
    <source>
        <dbReference type="Proteomes" id="UP000470384"/>
    </source>
</evidence>
<evidence type="ECO:0000313" key="5">
    <source>
        <dbReference type="EMBL" id="NBG94553.1"/>
    </source>
</evidence>
<accession>A0A845Q7G2</accession>
<comment type="similarity">
    <text evidence="1">Belongs to the TTC38 family.</text>
</comment>
<evidence type="ECO:0000256" key="1">
    <source>
        <dbReference type="ARBA" id="ARBA00005857"/>
    </source>
</evidence>
<keyword evidence="6" id="KW-1185">Reference proteome</keyword>
<dbReference type="Gene3D" id="1.25.40.10">
    <property type="entry name" value="Tetratricopeptide repeat domain"/>
    <property type="match status" value="1"/>
</dbReference>
<comment type="caution">
    <text evidence="5">The sequence shown here is derived from an EMBL/GenBank/DDBJ whole genome shotgun (WGS) entry which is preliminary data.</text>
</comment>
<dbReference type="PANTHER" id="PTHR16263">
    <property type="entry name" value="TETRATRICOPEPTIDE REPEAT PROTEIN 38"/>
    <property type="match status" value="1"/>
</dbReference>
<dbReference type="AlphaFoldDB" id="A0A845Q7G2"/>
<protein>
    <recommendedName>
        <fullName evidence="2">Tetratricopeptide repeat protein 38</fullName>
    </recommendedName>
</protein>
<evidence type="ECO:0000256" key="2">
    <source>
        <dbReference type="ARBA" id="ARBA00019992"/>
    </source>
</evidence>
<proteinExistence type="inferred from homology"/>
<dbReference type="InterPro" id="IPR033891">
    <property type="entry name" value="TTC38"/>
</dbReference>
<organism evidence="5 6">
    <name type="scientific">Pyruvatibacter mobilis</name>
    <dbReference type="NCBI Taxonomy" id="1712261"/>
    <lineage>
        <taxon>Bacteria</taxon>
        <taxon>Pseudomonadati</taxon>
        <taxon>Pseudomonadota</taxon>
        <taxon>Alphaproteobacteria</taxon>
        <taxon>Hyphomicrobiales</taxon>
        <taxon>Parvibaculaceae</taxon>
        <taxon>Pyruvatibacter</taxon>
    </lineage>
</organism>
<evidence type="ECO:0000256" key="3">
    <source>
        <dbReference type="ARBA" id="ARBA00022737"/>
    </source>
</evidence>
<evidence type="ECO:0000256" key="4">
    <source>
        <dbReference type="ARBA" id="ARBA00022803"/>
    </source>
</evidence>
<sequence length="408" mass="44899">MLECSRGLQIATDVPQAVAAIDGFTHALIAHTDTALVVLDAPEADPECVEANAAAAALMMFGETRHSASEARPFIDEAFTHIGKATPREDMFARAVGAWVSGDIPLALRYHAAILEQWPADILNIKIAQHHCFNRGDATGIRWFGETGHRHDPDCAYLEGMYAFGLEQTGDLDGAERAARAACERLPRNPWAHHALAHVLFTRQQHLQALAFLHRESHHWDDCSSFMYTHNWWHTALAALGTGCAEDALELYDAHVWTRDINQIQPQVNAASLLARLELQGVDVGTRWEPVARKARTHIHDHVNGYLDLHFLMALAGAGQDARALSMLASLEDHAARRLNEGDLTWQYVILPAARGILAHRHGDMQTAAINLETALPGLHLAGGSHAQRALFADMLTHAREHARTQAA</sequence>
<dbReference type="EMBL" id="WXYQ01000001">
    <property type="protein sequence ID" value="NBG94553.1"/>
    <property type="molecule type" value="Genomic_DNA"/>
</dbReference>
<dbReference type="Pfam" id="PF13428">
    <property type="entry name" value="TPR_14"/>
    <property type="match status" value="1"/>
</dbReference>
<keyword evidence="4" id="KW-0802">TPR repeat</keyword>
<dbReference type="InterPro" id="IPR011990">
    <property type="entry name" value="TPR-like_helical_dom_sf"/>
</dbReference>
<dbReference type="PANTHER" id="PTHR16263:SF4">
    <property type="entry name" value="TETRATRICOPEPTIDE REPEAT PROTEIN 38"/>
    <property type="match status" value="1"/>
</dbReference>
<name>A0A845Q7G2_9HYPH</name>
<dbReference type="SUPFAM" id="SSF48452">
    <property type="entry name" value="TPR-like"/>
    <property type="match status" value="1"/>
</dbReference>
<dbReference type="OrthoDB" id="9815900at2"/>